<evidence type="ECO:0000256" key="1">
    <source>
        <dbReference type="ARBA" id="ARBA00004196"/>
    </source>
</evidence>
<evidence type="ECO:0000259" key="4">
    <source>
        <dbReference type="Pfam" id="PF25989"/>
    </source>
</evidence>
<dbReference type="InterPro" id="IPR050465">
    <property type="entry name" value="UPF0194_transport"/>
</dbReference>
<proteinExistence type="predicted"/>
<keyword evidence="3" id="KW-0812">Transmembrane</keyword>
<dbReference type="InterPro" id="IPR011053">
    <property type="entry name" value="Single_hybrid_motif"/>
</dbReference>
<dbReference type="PANTHER" id="PTHR32347">
    <property type="entry name" value="EFFLUX SYSTEM COMPONENT YKNX-RELATED"/>
    <property type="match status" value="1"/>
</dbReference>
<dbReference type="Gene3D" id="2.40.30.170">
    <property type="match status" value="1"/>
</dbReference>
<organism evidence="5 6">
    <name type="scientific">Desemzia incerta</name>
    <dbReference type="NCBI Taxonomy" id="82801"/>
    <lineage>
        <taxon>Bacteria</taxon>
        <taxon>Bacillati</taxon>
        <taxon>Bacillota</taxon>
        <taxon>Bacilli</taxon>
        <taxon>Lactobacillales</taxon>
        <taxon>Carnobacteriaceae</taxon>
        <taxon>Desemzia</taxon>
    </lineage>
</organism>
<keyword evidence="2" id="KW-0175">Coiled coil</keyword>
<keyword evidence="3" id="KW-1133">Transmembrane helix</keyword>
<dbReference type="EMBL" id="FOXW01000001">
    <property type="protein sequence ID" value="SFQ00161.1"/>
    <property type="molecule type" value="Genomic_DNA"/>
</dbReference>
<dbReference type="Gene3D" id="2.40.50.100">
    <property type="match status" value="1"/>
</dbReference>
<comment type="subcellular location">
    <subcellularLocation>
        <location evidence="1">Cell envelope</location>
    </subcellularLocation>
</comment>
<evidence type="ECO:0000256" key="2">
    <source>
        <dbReference type="ARBA" id="ARBA00023054"/>
    </source>
</evidence>
<feature type="transmembrane region" description="Helical" evidence="3">
    <location>
        <begin position="6"/>
        <end position="26"/>
    </location>
</feature>
<evidence type="ECO:0000256" key="3">
    <source>
        <dbReference type="SAM" id="Phobius"/>
    </source>
</evidence>
<dbReference type="SUPFAM" id="SSF51230">
    <property type="entry name" value="Single hybrid motif"/>
    <property type="match status" value="1"/>
</dbReference>
<keyword evidence="6" id="KW-1185">Reference proteome</keyword>
<dbReference type="OrthoDB" id="2291050at2"/>
<accession>A0A1I5UY51</accession>
<dbReference type="Proteomes" id="UP000199136">
    <property type="component" value="Unassembled WGS sequence"/>
</dbReference>
<dbReference type="AlphaFoldDB" id="A0A1I5UY51"/>
<evidence type="ECO:0000313" key="5">
    <source>
        <dbReference type="EMBL" id="SFQ00161.1"/>
    </source>
</evidence>
<dbReference type="Gene3D" id="2.40.420.20">
    <property type="match status" value="1"/>
</dbReference>
<gene>
    <name evidence="5" type="ORF">SAMN04488506_0254</name>
</gene>
<name>A0A1I5UY51_9LACT</name>
<dbReference type="Pfam" id="PF25989">
    <property type="entry name" value="YknX_C"/>
    <property type="match status" value="1"/>
</dbReference>
<sequence length="288" mass="30345">MNWKKIIGILVAIAAVAFIGYTVIFANNKEEVLSVRTGKVTEETINETLNLTGMVEPGETQEVYGQGTVSDLPVAVNDTVEEGDTLISFSGVPIEANFSGTVTAVNATEGEPDTSTQTGTPAVVLADLSQLEVAIQLTKTDAPLVKADQTATLTSGDQTYSGKVSQVDPVATSTPGATGNTQLLNAVVSFDENPEDLIAGFDIDVEITTNTSENAMTIPIEALVYDNNNEPFVYTVENDVIKSKPVEIGIQSATKVEILSGLAADETVVLSPSEDVKNGITVTTQEKE</sequence>
<keyword evidence="3" id="KW-0472">Membrane</keyword>
<evidence type="ECO:0000313" key="6">
    <source>
        <dbReference type="Proteomes" id="UP000199136"/>
    </source>
</evidence>
<dbReference type="RefSeq" id="WP_092479335.1">
    <property type="nucleotide sequence ID" value="NZ_FOXW01000001.1"/>
</dbReference>
<protein>
    <submittedName>
        <fullName evidence="5">HlyD family secretion protein</fullName>
    </submittedName>
</protein>
<dbReference type="STRING" id="82801.SAMN04488506_0254"/>
<reference evidence="5 6" key="1">
    <citation type="submission" date="2016-10" db="EMBL/GenBank/DDBJ databases">
        <authorList>
            <person name="de Groot N.N."/>
        </authorList>
    </citation>
    <scope>NUCLEOTIDE SEQUENCE [LARGE SCALE GENOMIC DNA]</scope>
    <source>
        <strain evidence="5 6">DSM 20581</strain>
    </source>
</reference>
<dbReference type="InterPro" id="IPR058637">
    <property type="entry name" value="YknX-like_C"/>
</dbReference>
<feature type="domain" description="YknX-like C-terminal permuted SH3-like" evidence="4">
    <location>
        <begin position="215"/>
        <end position="283"/>
    </location>
</feature>
<dbReference type="PANTHER" id="PTHR32347:SF14">
    <property type="entry name" value="EFFLUX SYSTEM COMPONENT YKNX-RELATED"/>
    <property type="match status" value="1"/>
</dbReference>
<dbReference type="GO" id="GO:0030313">
    <property type="term" value="C:cell envelope"/>
    <property type="evidence" value="ECO:0007669"/>
    <property type="project" value="UniProtKB-SubCell"/>
</dbReference>